<protein>
    <submittedName>
        <fullName evidence="2">DUF4347 domain-containing protein</fullName>
    </submittedName>
</protein>
<dbReference type="RefSeq" id="WP_265266975.1">
    <property type="nucleotide sequence ID" value="NZ_JAIHOM010000240.1"/>
</dbReference>
<dbReference type="Proteomes" id="UP001526426">
    <property type="component" value="Unassembled WGS sequence"/>
</dbReference>
<evidence type="ECO:0000313" key="3">
    <source>
        <dbReference type="Proteomes" id="UP001526426"/>
    </source>
</evidence>
<dbReference type="NCBIfam" id="NF041518">
    <property type="entry name" value="choice_anch_Q"/>
    <property type="match status" value="1"/>
</dbReference>
<dbReference type="InterPro" id="IPR059226">
    <property type="entry name" value="Choice_anch_Q_dom"/>
</dbReference>
<dbReference type="Pfam" id="PF14252">
    <property type="entry name" value="DUF4347"/>
    <property type="match status" value="1"/>
</dbReference>
<feature type="domain" description="DUF4347" evidence="1">
    <location>
        <begin position="2"/>
        <end position="75"/>
    </location>
</feature>
<comment type="caution">
    <text evidence="2">The sequence shown here is derived from an EMBL/GenBank/DDBJ whole genome shotgun (WGS) entry which is preliminary data.</text>
</comment>
<feature type="non-terminal residue" evidence="2">
    <location>
        <position position="1"/>
    </location>
</feature>
<dbReference type="InterPro" id="IPR025592">
    <property type="entry name" value="DUF4347"/>
</dbReference>
<accession>A0ABT3LBX7</accession>
<keyword evidence="3" id="KW-1185">Reference proteome</keyword>
<name>A0ABT3LBX7_9CYAN</name>
<sequence>AGADLLIYSCFTALGELGQGFVQRLAALTGLDVAASTNATGSENYGGDWDLEYRTGSIEVGTPFRADTLLNWEGRLATFTVGDVATPTLEAAITAANADGAAPHTIRFAPGITEIVLTTALPEITQALTITGDGTNVTIRRDSTAPQFRIFFVNALAPTTFEYLTIRGGAGENFGTGINSFGQVTLNYSTVTDNQANRGGGGINGDGGVILNHSTVSGNSANEDGGGIRSLGGVTLINSTVSGNSAGTNGGGIRSVPAVTLTNSTVAFNQANGLGGGVYLWGATHTIHNSIIANNTSPTAPDIGVAGTPTFNISHSLIGNTTGMSGNGLPTNGVNGNLVGVDPKLAPLTNNGGPTQTHALGLNSPALNGGSNDLATGLTTDQRGAPGARIVGGTVDMGAFEWQGLAITPVAPLNQTVSSLPANVDVSVKVTEAVFGIAPVVGASVNFTANGATGTFSNGTTVLTNGEGMAINFFNGTEALGNFSVLAAVPGLTPVTFNFAYTPPVVTPPAVTPSAVTPPVVTPPVVTPTVITPSAFTPSIPLDFALLRGIWLNPVDDMTSSNLKGVLPSVCAAPPQLDVAASEESVLGEGELSPVDLDEYCLPFNSN</sequence>
<evidence type="ECO:0000259" key="1">
    <source>
        <dbReference type="Pfam" id="PF14252"/>
    </source>
</evidence>
<organism evidence="2 3">
    <name type="scientific">Spirulina subsalsa FACHB-351</name>
    <dbReference type="NCBI Taxonomy" id="234711"/>
    <lineage>
        <taxon>Bacteria</taxon>
        <taxon>Bacillati</taxon>
        <taxon>Cyanobacteriota</taxon>
        <taxon>Cyanophyceae</taxon>
        <taxon>Spirulinales</taxon>
        <taxon>Spirulinaceae</taxon>
        <taxon>Spirulina</taxon>
    </lineage>
</organism>
<dbReference type="SUPFAM" id="SSF51126">
    <property type="entry name" value="Pectin lyase-like"/>
    <property type="match status" value="1"/>
</dbReference>
<dbReference type="EMBL" id="JAIHOM010000240">
    <property type="protein sequence ID" value="MCW6039022.1"/>
    <property type="molecule type" value="Genomic_DNA"/>
</dbReference>
<reference evidence="2 3" key="1">
    <citation type="submission" date="2021-08" db="EMBL/GenBank/DDBJ databases">
        <title>Draft genome sequence of Spirulina subsalsa with high tolerance to salinity and hype-accumulation of phycocyanin.</title>
        <authorList>
            <person name="Pei H."/>
            <person name="Jiang L."/>
        </authorList>
    </citation>
    <scope>NUCLEOTIDE SEQUENCE [LARGE SCALE GENOMIC DNA]</scope>
    <source>
        <strain evidence="2 3">FACHB-351</strain>
    </source>
</reference>
<evidence type="ECO:0000313" key="2">
    <source>
        <dbReference type="EMBL" id="MCW6039022.1"/>
    </source>
</evidence>
<proteinExistence type="predicted"/>
<gene>
    <name evidence="2" type="ORF">K4A83_22620</name>
</gene>
<dbReference type="InterPro" id="IPR011050">
    <property type="entry name" value="Pectin_lyase_fold/virulence"/>
</dbReference>